<accession>X1FIN1</accession>
<feature type="transmembrane region" description="Helical" evidence="1">
    <location>
        <begin position="28"/>
        <end position="53"/>
    </location>
</feature>
<feature type="transmembrane region" description="Helical" evidence="1">
    <location>
        <begin position="103"/>
        <end position="122"/>
    </location>
</feature>
<evidence type="ECO:0000313" key="2">
    <source>
        <dbReference type="EMBL" id="GAH20633.1"/>
    </source>
</evidence>
<comment type="caution">
    <text evidence="2">The sequence shown here is derived from an EMBL/GenBank/DDBJ whole genome shotgun (WGS) entry which is preliminary data.</text>
</comment>
<organism evidence="2">
    <name type="scientific">marine sediment metagenome</name>
    <dbReference type="NCBI Taxonomy" id="412755"/>
    <lineage>
        <taxon>unclassified sequences</taxon>
        <taxon>metagenomes</taxon>
        <taxon>ecological metagenomes</taxon>
    </lineage>
</organism>
<gene>
    <name evidence="2" type="ORF">S03H2_08963</name>
</gene>
<dbReference type="EMBL" id="BARU01004455">
    <property type="protein sequence ID" value="GAH20633.1"/>
    <property type="molecule type" value="Genomic_DNA"/>
</dbReference>
<reference evidence="2" key="1">
    <citation type="journal article" date="2014" name="Front. Microbiol.">
        <title>High frequency of phylogenetically diverse reductive dehalogenase-homologous genes in deep subseafloor sedimentary metagenomes.</title>
        <authorList>
            <person name="Kawai M."/>
            <person name="Futagami T."/>
            <person name="Toyoda A."/>
            <person name="Takaki Y."/>
            <person name="Nishi S."/>
            <person name="Hori S."/>
            <person name="Arai W."/>
            <person name="Tsubouchi T."/>
            <person name="Morono Y."/>
            <person name="Uchiyama I."/>
            <person name="Ito T."/>
            <person name="Fujiyama A."/>
            <person name="Inagaki F."/>
            <person name="Takami H."/>
        </authorList>
    </citation>
    <scope>NUCLEOTIDE SEQUENCE</scope>
    <source>
        <strain evidence="2">Expedition CK06-06</strain>
    </source>
</reference>
<dbReference type="AlphaFoldDB" id="X1FIN1"/>
<name>X1FIN1_9ZZZZ</name>
<keyword evidence="1" id="KW-1133">Transmembrane helix</keyword>
<keyword evidence="1" id="KW-0812">Transmembrane</keyword>
<proteinExistence type="predicted"/>
<keyword evidence="1" id="KW-0472">Membrane</keyword>
<sequence>MLMKNISYVRNIHPSTKSHLLTLILENAVLLSASAIAIGCGFFVAAAIGFVIIRRKRKNKGDEVTTTIKIIIIAAYLASVIFIVDATIITADPGVNNTAMVVIQWSIFAALVIGLIVFFVIWDKRNA</sequence>
<protein>
    <submittedName>
        <fullName evidence="2">Uncharacterized protein</fullName>
    </submittedName>
</protein>
<evidence type="ECO:0000256" key="1">
    <source>
        <dbReference type="SAM" id="Phobius"/>
    </source>
</evidence>
<feature type="transmembrane region" description="Helical" evidence="1">
    <location>
        <begin position="73"/>
        <end position="91"/>
    </location>
</feature>